<evidence type="ECO:0000259" key="5">
    <source>
        <dbReference type="Pfam" id="PF00593"/>
    </source>
</evidence>
<evidence type="ECO:0000256" key="3">
    <source>
        <dbReference type="ARBA" id="ARBA00023237"/>
    </source>
</evidence>
<keyword evidence="3" id="KW-0998">Cell outer membrane</keyword>
<dbReference type="Pfam" id="PF00593">
    <property type="entry name" value="TonB_dep_Rec_b-barrel"/>
    <property type="match status" value="1"/>
</dbReference>
<dbReference type="Pfam" id="PF07715">
    <property type="entry name" value="Plug"/>
    <property type="match status" value="1"/>
</dbReference>
<dbReference type="GO" id="GO:0009279">
    <property type="term" value="C:cell outer membrane"/>
    <property type="evidence" value="ECO:0007669"/>
    <property type="project" value="UniProtKB-SubCell"/>
</dbReference>
<dbReference type="InterPro" id="IPR000531">
    <property type="entry name" value="Beta-barrel_TonB"/>
</dbReference>
<reference evidence="7" key="2">
    <citation type="submission" date="2021-04" db="EMBL/GenBank/DDBJ databases">
        <authorList>
            <person name="Zhang T."/>
            <person name="Zhang Y."/>
            <person name="Lu D."/>
            <person name="Zuo D."/>
            <person name="Du Z."/>
        </authorList>
    </citation>
    <scope>NUCLEOTIDE SEQUENCE</scope>
    <source>
        <strain evidence="7">JR1</strain>
    </source>
</reference>
<dbReference type="PANTHER" id="PTHR40980">
    <property type="entry name" value="PLUG DOMAIN-CONTAINING PROTEIN"/>
    <property type="match status" value="1"/>
</dbReference>
<evidence type="ECO:0000259" key="6">
    <source>
        <dbReference type="Pfam" id="PF07715"/>
    </source>
</evidence>
<dbReference type="RefSeq" id="WP_212193181.1">
    <property type="nucleotide sequence ID" value="NZ_JAGTAR010000052.1"/>
</dbReference>
<dbReference type="EMBL" id="JAGTAR010000052">
    <property type="protein sequence ID" value="MBR8538157.1"/>
    <property type="molecule type" value="Genomic_DNA"/>
</dbReference>
<evidence type="ECO:0000256" key="2">
    <source>
        <dbReference type="ARBA" id="ARBA00023136"/>
    </source>
</evidence>
<feature type="domain" description="TonB-dependent receptor-like beta-barrel" evidence="5">
    <location>
        <begin position="329"/>
        <end position="888"/>
    </location>
</feature>
<dbReference type="InterPro" id="IPR036942">
    <property type="entry name" value="Beta-barrel_TonB_sf"/>
</dbReference>
<evidence type="ECO:0000313" key="8">
    <source>
        <dbReference type="Proteomes" id="UP000679220"/>
    </source>
</evidence>
<evidence type="ECO:0000313" key="7">
    <source>
        <dbReference type="EMBL" id="MBR8538157.1"/>
    </source>
</evidence>
<dbReference type="Proteomes" id="UP000679220">
    <property type="component" value="Unassembled WGS sequence"/>
</dbReference>
<dbReference type="SUPFAM" id="SSF56935">
    <property type="entry name" value="Porins"/>
    <property type="match status" value="1"/>
</dbReference>
<dbReference type="SUPFAM" id="SSF49464">
    <property type="entry name" value="Carboxypeptidase regulatory domain-like"/>
    <property type="match status" value="1"/>
</dbReference>
<gene>
    <name evidence="7" type="ORF">KDU71_21480</name>
</gene>
<proteinExistence type="inferred from homology"/>
<keyword evidence="7" id="KW-0675">Receptor</keyword>
<reference evidence="7" key="1">
    <citation type="journal article" date="2018" name="Int. J. Syst. Evol. Microbiol.">
        <title>Carboxylicivirga sediminis sp. nov., isolated from coastal sediment.</title>
        <authorList>
            <person name="Wang F.Q."/>
            <person name="Ren L.H."/>
            <person name="Zou R.J."/>
            <person name="Sun Y.Z."/>
            <person name="Liu X.J."/>
            <person name="Jiang F."/>
            <person name="Liu L.J."/>
        </authorList>
    </citation>
    <scope>NUCLEOTIDE SEQUENCE</scope>
    <source>
        <strain evidence="7">JR1</strain>
    </source>
</reference>
<dbReference type="Gene3D" id="2.60.40.1120">
    <property type="entry name" value="Carboxypeptidase-like, regulatory domain"/>
    <property type="match status" value="1"/>
</dbReference>
<dbReference type="AlphaFoldDB" id="A0A941F882"/>
<dbReference type="InterPro" id="IPR008969">
    <property type="entry name" value="CarboxyPept-like_regulatory"/>
</dbReference>
<feature type="domain" description="TonB-dependent receptor plug" evidence="6">
    <location>
        <begin position="131"/>
        <end position="227"/>
    </location>
</feature>
<name>A0A941F882_9BACT</name>
<evidence type="ECO:0000256" key="1">
    <source>
        <dbReference type="ARBA" id="ARBA00004442"/>
    </source>
</evidence>
<dbReference type="Gene3D" id="2.170.130.10">
    <property type="entry name" value="TonB-dependent receptor, plug domain"/>
    <property type="match status" value="1"/>
</dbReference>
<comment type="subcellular location">
    <subcellularLocation>
        <location evidence="1 4">Cell outer membrane</location>
    </subcellularLocation>
</comment>
<dbReference type="PANTHER" id="PTHR40980:SF5">
    <property type="entry name" value="TONB-DEPENDENT RECEPTOR"/>
    <property type="match status" value="1"/>
</dbReference>
<dbReference type="Pfam" id="PF13715">
    <property type="entry name" value="CarbopepD_reg_2"/>
    <property type="match status" value="1"/>
</dbReference>
<accession>A0A941F882</accession>
<sequence length="928" mass="102875">MKRQVLGIVILCLVSLTQGFAQTGILRGKITDNKTGEELIGAAIIIEGTTTGTTTDFVGDYTMPPLEPGTYTIRCQYISYEPQIKEGIVIKAGEETTLNFLMGESELDLAEVKVVAKANRESENLLMLEQKKAVVATQAVGAQELSRKGVSDAQGAVSKVSGISKQEGVKNVFVRGLGDRYNATTYNGLPIPSEDPEYKNISLDFFSTDIIQSVGVNKVFSGSNYGDVGGAVIDINSKELYEDKEFNLNFGVGANTQTFDREFLQVDGMNALGYSKAVNKPTPPANPLPEAQFNQIDNYNFTYSLDPSSRNTQLNGNFGFSGGRKLYIGDNKNPLSLYGVAGYSNDYAYSNAAVRRITTNGTLDQNQEGDKYTQNTSHLVMANADYIIANKSTFAYNFMYLHTANQYVGDFYGTNSDYEAGVGQQGLMRRQQINDNALYINQLNSKLVINERTNLNTAIAYNLVIGKEPDRRINNLELRQDGHYGLQGGNGKQQRFFSDLNEGDLNIQVSADYKLSTDEESKSLLKVGYAGRFVNHDFEAVEYDMRASSDGEFYPPNIKLDDFFNQDNMNIGDGNGGDFRVLYSDQSYTVSRNIHAAFADATVELNPRFVMNAGIRLEQVDMDVTYYKYQSTTPEASNIQQFFVLPSINTKYDLNDKHAIRLGVSKTYTLPQSKEISPFRYNNLSYTSQGNKDLKPSENYNLDLKWDNYLSAGELLSVNGFYKHISQPIARINANNSAGVLTYENVADFASVAGVELEVRKNIWSRPSGADQNGVNKLALGFNGSYIWSHINFDNPDSEAISGTFTQSTSQLEGAAPYIANIDITHTIKNGNKTFTNALVLNYTSEKVFTIGRDGFNPIMESAITTMDFVSTTQLNKHFSFKVKAQNLLNPRYQLTQKPIVDGIDQAEVKLLDFEKGINLSIGVNYTF</sequence>
<keyword evidence="4" id="KW-0798">TonB box</keyword>
<dbReference type="Gene3D" id="2.40.170.20">
    <property type="entry name" value="TonB-dependent receptor, beta-barrel domain"/>
    <property type="match status" value="1"/>
</dbReference>
<protein>
    <submittedName>
        <fullName evidence="7">TonB-dependent receptor</fullName>
    </submittedName>
</protein>
<keyword evidence="8" id="KW-1185">Reference proteome</keyword>
<keyword evidence="2 4" id="KW-0472">Membrane</keyword>
<dbReference type="InterPro" id="IPR037066">
    <property type="entry name" value="Plug_dom_sf"/>
</dbReference>
<dbReference type="InterPro" id="IPR012910">
    <property type="entry name" value="Plug_dom"/>
</dbReference>
<comment type="caution">
    <text evidence="7">The sequence shown here is derived from an EMBL/GenBank/DDBJ whole genome shotgun (WGS) entry which is preliminary data.</text>
</comment>
<comment type="similarity">
    <text evidence="4">Belongs to the TonB-dependent receptor family.</text>
</comment>
<evidence type="ECO:0000256" key="4">
    <source>
        <dbReference type="RuleBase" id="RU003357"/>
    </source>
</evidence>
<organism evidence="7 8">
    <name type="scientific">Carboxylicivirga sediminis</name>
    <dbReference type="NCBI Taxonomy" id="2006564"/>
    <lineage>
        <taxon>Bacteria</taxon>
        <taxon>Pseudomonadati</taxon>
        <taxon>Bacteroidota</taxon>
        <taxon>Bacteroidia</taxon>
        <taxon>Marinilabiliales</taxon>
        <taxon>Marinilabiliaceae</taxon>
        <taxon>Carboxylicivirga</taxon>
    </lineage>
</organism>